<dbReference type="EMBL" id="CAJNOC010000407">
    <property type="protein sequence ID" value="CAF0757173.1"/>
    <property type="molecule type" value="Genomic_DNA"/>
</dbReference>
<dbReference type="Proteomes" id="UP000663879">
    <property type="component" value="Unassembled WGS sequence"/>
</dbReference>
<evidence type="ECO:0000313" key="2">
    <source>
        <dbReference type="EMBL" id="CAF0757173.1"/>
    </source>
</evidence>
<organism evidence="2 3">
    <name type="scientific">Brachionus calyciflorus</name>
    <dbReference type="NCBI Taxonomy" id="104777"/>
    <lineage>
        <taxon>Eukaryota</taxon>
        <taxon>Metazoa</taxon>
        <taxon>Spiralia</taxon>
        <taxon>Gnathifera</taxon>
        <taxon>Rotifera</taxon>
        <taxon>Eurotatoria</taxon>
        <taxon>Monogononta</taxon>
        <taxon>Pseudotrocha</taxon>
        <taxon>Ploima</taxon>
        <taxon>Brachionidae</taxon>
        <taxon>Brachionus</taxon>
    </lineage>
</organism>
<proteinExistence type="predicted"/>
<feature type="region of interest" description="Disordered" evidence="1">
    <location>
        <begin position="86"/>
        <end position="146"/>
    </location>
</feature>
<protein>
    <submittedName>
        <fullName evidence="2">Uncharacterized protein</fullName>
    </submittedName>
</protein>
<dbReference type="AlphaFoldDB" id="A0A813PWK5"/>
<feature type="compositionally biased region" description="Low complexity" evidence="1">
    <location>
        <begin position="92"/>
        <end position="101"/>
    </location>
</feature>
<accession>A0A813PWK5</accession>
<name>A0A813PWK5_9BILA</name>
<keyword evidence="3" id="KW-1185">Reference proteome</keyword>
<evidence type="ECO:0000313" key="3">
    <source>
        <dbReference type="Proteomes" id="UP000663879"/>
    </source>
</evidence>
<sequence length="202" mass="23311">MATEVKSLSLENLRQLSALNQKNNSIDEWLNGIKLDDFFEDLNESIEVPIRQEHIALNYPIQNDVYSIENNLSKRIDLEPIEVNGSIDTDITSTPKNTNNNKKVDLDQVFSDQSPIKPISNNSNKEDNDDEDSQLKKDRQNSKSNHNGRFTFEFFASLAKKMVTKPSKIIIMEPTRFKKPKRLDPIKAILHKKFPKKSNRKL</sequence>
<comment type="caution">
    <text evidence="2">The sequence shown here is derived from an EMBL/GenBank/DDBJ whole genome shotgun (WGS) entry which is preliminary data.</text>
</comment>
<evidence type="ECO:0000256" key="1">
    <source>
        <dbReference type="SAM" id="MobiDB-lite"/>
    </source>
</evidence>
<reference evidence="2" key="1">
    <citation type="submission" date="2021-02" db="EMBL/GenBank/DDBJ databases">
        <authorList>
            <person name="Nowell W R."/>
        </authorList>
    </citation>
    <scope>NUCLEOTIDE SEQUENCE</scope>
    <source>
        <strain evidence="2">Ploen Becks lab</strain>
    </source>
</reference>
<gene>
    <name evidence="2" type="ORF">OXX778_LOCUS4234</name>
</gene>